<feature type="compositionally biased region" description="Basic residues" evidence="1">
    <location>
        <begin position="559"/>
        <end position="569"/>
    </location>
</feature>
<reference evidence="3 4" key="1">
    <citation type="journal article" date="2013" name="BMC Genomics">
        <title>The genome and transcriptome of the pine saprophyte Ophiostoma piceae, and a comparison with the bark beetle-associated pine pathogen Grosmannia clavigera.</title>
        <authorList>
            <person name="Haridas S."/>
            <person name="Wang Y."/>
            <person name="Lim L."/>
            <person name="Massoumi Alamouti S."/>
            <person name="Jackman S."/>
            <person name="Docking R."/>
            <person name="Robertson G."/>
            <person name="Birol I."/>
            <person name="Bohlmann J."/>
            <person name="Breuil C."/>
        </authorList>
    </citation>
    <scope>NUCLEOTIDE SEQUENCE [LARGE SCALE GENOMIC DNA]</scope>
    <source>
        <strain evidence="3 4">UAMH 11346</strain>
    </source>
</reference>
<evidence type="ECO:0000313" key="3">
    <source>
        <dbReference type="EMBL" id="EPE09571.1"/>
    </source>
</evidence>
<feature type="compositionally biased region" description="Polar residues" evidence="1">
    <location>
        <begin position="777"/>
        <end position="791"/>
    </location>
</feature>
<accession>S3CC71</accession>
<organism evidence="3 4">
    <name type="scientific">Ophiostoma piceae (strain UAMH 11346)</name>
    <name type="common">Sap stain fungus</name>
    <dbReference type="NCBI Taxonomy" id="1262450"/>
    <lineage>
        <taxon>Eukaryota</taxon>
        <taxon>Fungi</taxon>
        <taxon>Dikarya</taxon>
        <taxon>Ascomycota</taxon>
        <taxon>Pezizomycotina</taxon>
        <taxon>Sordariomycetes</taxon>
        <taxon>Sordariomycetidae</taxon>
        <taxon>Ophiostomatales</taxon>
        <taxon>Ophiostomataceae</taxon>
        <taxon>Ophiostoma</taxon>
    </lineage>
</organism>
<dbReference type="AlphaFoldDB" id="S3CC71"/>
<feature type="region of interest" description="Disordered" evidence="1">
    <location>
        <begin position="851"/>
        <end position="886"/>
    </location>
</feature>
<dbReference type="HOGENOM" id="CLU_017870_1_0_1"/>
<feature type="compositionally biased region" description="Acidic residues" evidence="1">
    <location>
        <begin position="716"/>
        <end position="741"/>
    </location>
</feature>
<feature type="compositionally biased region" description="Basic and acidic residues" evidence="1">
    <location>
        <begin position="466"/>
        <end position="475"/>
    </location>
</feature>
<evidence type="ECO:0000259" key="2">
    <source>
        <dbReference type="Pfam" id="PF10680"/>
    </source>
</evidence>
<dbReference type="EMBL" id="KE148147">
    <property type="protein sequence ID" value="EPE09571.1"/>
    <property type="molecule type" value="Genomic_DNA"/>
</dbReference>
<feature type="compositionally biased region" description="Basic and acidic residues" evidence="1">
    <location>
        <begin position="549"/>
        <end position="558"/>
    </location>
</feature>
<dbReference type="STRING" id="1262450.S3CC71"/>
<keyword evidence="3" id="KW-0396">Initiation factor</keyword>
<protein>
    <submittedName>
        <fullName evidence="3">Rna polymerase i specific transcription initiation factor</fullName>
    </submittedName>
</protein>
<feature type="domain" description="Rrn9" evidence="2">
    <location>
        <begin position="135"/>
        <end position="190"/>
    </location>
</feature>
<feature type="region of interest" description="Disordered" evidence="1">
    <location>
        <begin position="337"/>
        <end position="512"/>
    </location>
</feature>
<feature type="region of interest" description="Disordered" evidence="1">
    <location>
        <begin position="1"/>
        <end position="20"/>
    </location>
</feature>
<feature type="compositionally biased region" description="Low complexity" evidence="1">
    <location>
        <begin position="433"/>
        <end position="447"/>
    </location>
</feature>
<dbReference type="PANTHER" id="PTHR47177:SF3">
    <property type="entry name" value="F18C1.6 PROTEIN"/>
    <property type="match status" value="1"/>
</dbReference>
<proteinExistence type="predicted"/>
<keyword evidence="3" id="KW-0648">Protein biosynthesis</keyword>
<dbReference type="VEuPathDB" id="FungiDB:F503_07347"/>
<dbReference type="InterPro" id="IPR019622">
    <property type="entry name" value="Rrn9_dom"/>
</dbReference>
<evidence type="ECO:0000313" key="4">
    <source>
        <dbReference type="Proteomes" id="UP000016923"/>
    </source>
</evidence>
<gene>
    <name evidence="3" type="ORF">F503_07347</name>
</gene>
<feature type="compositionally biased region" description="Basic and acidic residues" evidence="1">
    <location>
        <begin position="570"/>
        <end position="593"/>
    </location>
</feature>
<evidence type="ECO:0000256" key="1">
    <source>
        <dbReference type="SAM" id="MobiDB-lite"/>
    </source>
</evidence>
<dbReference type="Proteomes" id="UP000016923">
    <property type="component" value="Unassembled WGS sequence"/>
</dbReference>
<dbReference type="PANTHER" id="PTHR47177">
    <property type="entry name" value="F18C1.6 PROTEIN"/>
    <property type="match status" value="1"/>
</dbReference>
<dbReference type="OrthoDB" id="5412288at2759"/>
<keyword evidence="4" id="KW-1185">Reference proteome</keyword>
<feature type="compositionally biased region" description="Acidic residues" evidence="1">
    <location>
        <begin position="72"/>
        <end position="87"/>
    </location>
</feature>
<feature type="compositionally biased region" description="Acidic residues" evidence="1">
    <location>
        <begin position="365"/>
        <end position="386"/>
    </location>
</feature>
<dbReference type="GO" id="GO:0003743">
    <property type="term" value="F:translation initiation factor activity"/>
    <property type="evidence" value="ECO:0007669"/>
    <property type="project" value="UniProtKB-KW"/>
</dbReference>
<feature type="region of interest" description="Disordered" evidence="1">
    <location>
        <begin position="712"/>
        <end position="791"/>
    </location>
</feature>
<feature type="region of interest" description="Disordered" evidence="1">
    <location>
        <begin position="43"/>
        <end position="88"/>
    </location>
</feature>
<sequence length="886" mass="98462">MITARVTQHLGDLHQSPDPTTHLKNADFFTGLVPADEAITMSQVSDSVVHPRIRSADDRPLKKRRRANLGNDIDEPLEDDDQDDRDDDWVAHDTASIATIDSERLSTTRPNRWRGSARQWNHLTGVDRAVVSALHRTRDGDLAAHLYDVFQVKKQITAEEQRKKKNGNEATEDDSVWNPKPYWTAWPLRARFNPGVFTRSTPYRRKHHTQRVAMSPRMRGKSAHSCSQFRAGGDLFSGPSGPLAEMVTAVILRVAREQFQQRQKVASRADGSSKALLAVVSSDDGVSEEILQPTVRHLLAQIDKVLLFLHHTRAATPVMQESWYILQRQKRHMYLQSTHGGGVAGPSIMQRLPQPSKAQTQGWPGDEEEDEEEEEEEEEEDDDDETATGKLVKPNQTPTKKATQVKPPFVPFSRPGGGPSYRPSPVLAPTPAAPSARISAASSRVSTPNTASTQADGPPYKTVGRPRLETERQPDETEAQYFIRRAREGHRRIPDVTYIPPPQIPKQSKSGDASVAMWETVLHKHSHLKAKVEARHAASFTSIKASIKTERAKNDDKKGVKKDRKIGHKGSKEDDKEDRKEGKKEDKKAYNKDDNDDTFSSRIPDGKALSRWALRDWRDVVGAAALSGAFDDQVIARTAQRCADLFGQSIALNTMEMPARGDAPFKQTIYTPHEAHTASTATSNLKKANAEVQVRRAWKQRRQRLARREAIMAENASDDESEEEGEESDEVEEVEEEDSEDDAKYKGQVLKAEAGAGEVLTPQPLPPVRPAQPALASQPSQPAHLQRLASTPTRRISVVRGTAKNGVATVFYCPRPECDRAIDGFARRANVVRHLQLVHGLVVNTADIRQSSQGLGRDGSAAAGSESQEPTRAESIRPVRAGEWNM</sequence>
<feature type="region of interest" description="Disordered" evidence="1">
    <location>
        <begin position="549"/>
        <end position="602"/>
    </location>
</feature>
<name>S3CC71_OPHP1</name>
<dbReference type="eggNOG" id="ENOG502SFXK">
    <property type="taxonomic scope" value="Eukaryota"/>
</dbReference>
<dbReference type="Pfam" id="PF10680">
    <property type="entry name" value="RRN9"/>
    <property type="match status" value="1"/>
</dbReference>